<keyword evidence="7" id="KW-0915">Sodium</keyword>
<name>A0A914WBS2_9BILA</name>
<evidence type="ECO:0000256" key="1">
    <source>
        <dbReference type="ARBA" id="ARBA00004141"/>
    </source>
</evidence>
<keyword evidence="12 13" id="KW-0407">Ion channel</keyword>
<proteinExistence type="inferred from homology"/>
<evidence type="ECO:0000256" key="12">
    <source>
        <dbReference type="ARBA" id="ARBA00023303"/>
    </source>
</evidence>
<evidence type="ECO:0000256" key="5">
    <source>
        <dbReference type="ARBA" id="ARBA00022692"/>
    </source>
</evidence>
<keyword evidence="8 13" id="KW-0406">Ion transport</keyword>
<dbReference type="InterPro" id="IPR001873">
    <property type="entry name" value="ENaC"/>
</dbReference>
<evidence type="ECO:0000256" key="10">
    <source>
        <dbReference type="ARBA" id="ARBA00023180"/>
    </source>
</evidence>
<dbReference type="AlphaFoldDB" id="A0A914WBS2"/>
<evidence type="ECO:0000256" key="11">
    <source>
        <dbReference type="ARBA" id="ARBA00023201"/>
    </source>
</evidence>
<protein>
    <submittedName>
        <fullName evidence="15">Uncharacterized protein</fullName>
    </submittedName>
</protein>
<dbReference type="GO" id="GO:0005272">
    <property type="term" value="F:sodium channel activity"/>
    <property type="evidence" value="ECO:0007669"/>
    <property type="project" value="UniProtKB-KW"/>
</dbReference>
<dbReference type="WBParaSite" id="PSAMB.scaffold370size54298.g5117.t1">
    <property type="protein sequence ID" value="PSAMB.scaffold370size54298.g5117.t1"/>
    <property type="gene ID" value="PSAMB.scaffold370size54298.g5117"/>
</dbReference>
<evidence type="ECO:0000256" key="7">
    <source>
        <dbReference type="ARBA" id="ARBA00023053"/>
    </source>
</evidence>
<dbReference type="GO" id="GO:0016020">
    <property type="term" value="C:membrane"/>
    <property type="evidence" value="ECO:0007669"/>
    <property type="project" value="UniProtKB-SubCell"/>
</dbReference>
<organism evidence="14 15">
    <name type="scientific">Plectus sambesii</name>
    <dbReference type="NCBI Taxonomy" id="2011161"/>
    <lineage>
        <taxon>Eukaryota</taxon>
        <taxon>Metazoa</taxon>
        <taxon>Ecdysozoa</taxon>
        <taxon>Nematoda</taxon>
        <taxon>Chromadorea</taxon>
        <taxon>Plectida</taxon>
        <taxon>Plectina</taxon>
        <taxon>Plectoidea</taxon>
        <taxon>Plectidae</taxon>
        <taxon>Plectus</taxon>
    </lineage>
</organism>
<keyword evidence="14" id="KW-1185">Reference proteome</keyword>
<evidence type="ECO:0000313" key="15">
    <source>
        <dbReference type="WBParaSite" id="PSAMB.scaffold370size54298.g5117.t1"/>
    </source>
</evidence>
<keyword evidence="3 13" id="KW-0813">Transport</keyword>
<evidence type="ECO:0000256" key="3">
    <source>
        <dbReference type="ARBA" id="ARBA00022448"/>
    </source>
</evidence>
<evidence type="ECO:0000256" key="8">
    <source>
        <dbReference type="ARBA" id="ARBA00023065"/>
    </source>
</evidence>
<keyword evidence="6" id="KW-1133">Transmembrane helix</keyword>
<keyword evidence="5 13" id="KW-0812">Transmembrane</keyword>
<evidence type="ECO:0000256" key="6">
    <source>
        <dbReference type="ARBA" id="ARBA00022989"/>
    </source>
</evidence>
<evidence type="ECO:0000256" key="4">
    <source>
        <dbReference type="ARBA" id="ARBA00022461"/>
    </source>
</evidence>
<accession>A0A914WBS2</accession>
<keyword evidence="11 13" id="KW-0739">Sodium transport</keyword>
<evidence type="ECO:0000256" key="13">
    <source>
        <dbReference type="RuleBase" id="RU000679"/>
    </source>
</evidence>
<evidence type="ECO:0000313" key="14">
    <source>
        <dbReference type="Proteomes" id="UP000887566"/>
    </source>
</evidence>
<dbReference type="Proteomes" id="UP000887566">
    <property type="component" value="Unplaced"/>
</dbReference>
<keyword evidence="9" id="KW-0472">Membrane</keyword>
<comment type="subcellular location">
    <subcellularLocation>
        <location evidence="1">Membrane</location>
        <topology evidence="1">Multi-pass membrane protein</topology>
    </subcellularLocation>
</comment>
<comment type="similarity">
    <text evidence="2 13">Belongs to the amiloride-sensitive sodium channel (TC 1.A.6) family.</text>
</comment>
<sequence>MTIYQVYDRVAHYLSNPINVVIDETEQKNGSMPAVVVCPSGQFRPYLNELVMFQTHFLQDMVDIVLQRDDKSAYFAENNISLTDEDISSLVSKLTDLVITVDRANTTELAKIRAQLNAISISLADKLPFTASLLKMEEPTPNGIISLPHFTGDFSSTLFTDYRNRNKPYSTDLCLTFSNDYVWNESIARIIKCRLAGRNNLQNPKEINEGLIGYLKHISQYPTFIEDVRAKSEDIIIE</sequence>
<dbReference type="Pfam" id="PF00858">
    <property type="entry name" value="ASC"/>
    <property type="match status" value="1"/>
</dbReference>
<evidence type="ECO:0000256" key="2">
    <source>
        <dbReference type="ARBA" id="ARBA00007193"/>
    </source>
</evidence>
<keyword evidence="10" id="KW-0325">Glycoprotein</keyword>
<keyword evidence="4 13" id="KW-0894">Sodium channel</keyword>
<reference evidence="15" key="1">
    <citation type="submission" date="2022-11" db="UniProtKB">
        <authorList>
            <consortium name="WormBaseParasite"/>
        </authorList>
    </citation>
    <scope>IDENTIFICATION</scope>
</reference>
<evidence type="ECO:0000256" key="9">
    <source>
        <dbReference type="ARBA" id="ARBA00023136"/>
    </source>
</evidence>